<dbReference type="Proteomes" id="UP000283928">
    <property type="component" value="Unassembled WGS sequence"/>
</dbReference>
<evidence type="ECO:0000313" key="7">
    <source>
        <dbReference type="EMBL" id="RGV64624.1"/>
    </source>
</evidence>
<dbReference type="PANTHER" id="PTHR43335:SF8">
    <property type="entry name" value="ABC TRANSPORTER, ATP-BINDING PROTEIN"/>
    <property type="match status" value="1"/>
</dbReference>
<evidence type="ECO:0000256" key="4">
    <source>
        <dbReference type="ARBA" id="ARBA00022840"/>
    </source>
</evidence>
<evidence type="ECO:0000313" key="8">
    <source>
        <dbReference type="EMBL" id="RHE36288.1"/>
    </source>
</evidence>
<keyword evidence="4 6" id="KW-0067">ATP-binding</keyword>
<dbReference type="AlphaFoldDB" id="A0A173YBF2"/>
<dbReference type="Pfam" id="PF00005">
    <property type="entry name" value="ABC_tran"/>
    <property type="match status" value="1"/>
</dbReference>
<proteinExistence type="inferred from homology"/>
<dbReference type="InterPro" id="IPR003593">
    <property type="entry name" value="AAA+_ATPase"/>
</dbReference>
<protein>
    <submittedName>
        <fullName evidence="7">ATP-binding cassette domain-containing protein</fullName>
    </submittedName>
    <submittedName>
        <fullName evidence="6">Sulfate/thiosulfate import ATP-binding protein CysA</fullName>
        <ecNumber evidence="6">3.6.3.25</ecNumber>
    </submittedName>
</protein>
<keyword evidence="3" id="KW-0547">Nucleotide-binding</keyword>
<dbReference type="EMBL" id="QSKF01000023">
    <property type="protein sequence ID" value="RHE36288.1"/>
    <property type="molecule type" value="Genomic_DNA"/>
</dbReference>
<dbReference type="Proteomes" id="UP000265828">
    <property type="component" value="Unassembled WGS sequence"/>
</dbReference>
<organism evidence="6 10">
    <name type="scientific">Blautia obeum</name>
    <dbReference type="NCBI Taxonomy" id="40520"/>
    <lineage>
        <taxon>Bacteria</taxon>
        <taxon>Bacillati</taxon>
        <taxon>Bacillota</taxon>
        <taxon>Clostridia</taxon>
        <taxon>Lachnospirales</taxon>
        <taxon>Lachnospiraceae</taxon>
        <taxon>Blautia</taxon>
    </lineage>
</organism>
<dbReference type="Proteomes" id="UP000283745">
    <property type="component" value="Unassembled WGS sequence"/>
</dbReference>
<dbReference type="Proteomes" id="UP000095645">
    <property type="component" value="Unassembled WGS sequence"/>
</dbReference>
<evidence type="ECO:0000256" key="3">
    <source>
        <dbReference type="ARBA" id="ARBA00022741"/>
    </source>
</evidence>
<evidence type="ECO:0000256" key="1">
    <source>
        <dbReference type="ARBA" id="ARBA00005417"/>
    </source>
</evidence>
<dbReference type="Gene3D" id="3.40.50.300">
    <property type="entry name" value="P-loop containing nucleotide triphosphate hydrolases"/>
    <property type="match status" value="1"/>
</dbReference>
<dbReference type="GO" id="GO:0016887">
    <property type="term" value="F:ATP hydrolysis activity"/>
    <property type="evidence" value="ECO:0007669"/>
    <property type="project" value="InterPro"/>
</dbReference>
<dbReference type="EMBL" id="QSKO01000049">
    <property type="protein sequence ID" value="RHE68961.1"/>
    <property type="molecule type" value="Genomic_DNA"/>
</dbReference>
<dbReference type="InterPro" id="IPR017871">
    <property type="entry name" value="ABC_transporter-like_CS"/>
</dbReference>
<evidence type="ECO:0000313" key="9">
    <source>
        <dbReference type="EMBL" id="RHE68961.1"/>
    </source>
</evidence>
<dbReference type="GeneID" id="79857350"/>
<feature type="domain" description="ABC transporter" evidence="5">
    <location>
        <begin position="6"/>
        <end position="233"/>
    </location>
</feature>
<evidence type="ECO:0000313" key="10">
    <source>
        <dbReference type="Proteomes" id="UP000095645"/>
    </source>
</evidence>
<dbReference type="GO" id="GO:0005524">
    <property type="term" value="F:ATP binding"/>
    <property type="evidence" value="ECO:0007669"/>
    <property type="project" value="UniProtKB-KW"/>
</dbReference>
<dbReference type="InterPro" id="IPR027417">
    <property type="entry name" value="P-loop_NTPase"/>
</dbReference>
<gene>
    <name evidence="6" type="primary">cysA_1</name>
    <name evidence="9" type="ORF">DW723_17475</name>
    <name evidence="8" type="ORF">DW740_17120</name>
    <name evidence="7" type="ORF">DWW07_07195</name>
    <name evidence="6" type="ORF">ERS852476_00579</name>
</gene>
<dbReference type="InterPro" id="IPR003439">
    <property type="entry name" value="ABC_transporter-like_ATP-bd"/>
</dbReference>
<name>A0A173YBF2_9FIRM</name>
<dbReference type="EMBL" id="QRZI01000004">
    <property type="protein sequence ID" value="RGV64624.1"/>
    <property type="molecule type" value="Genomic_DNA"/>
</dbReference>
<dbReference type="EMBL" id="CYZP01000004">
    <property type="protein sequence ID" value="CUN60537.1"/>
    <property type="molecule type" value="Genomic_DNA"/>
</dbReference>
<dbReference type="EC" id="3.6.3.25" evidence="6"/>
<evidence type="ECO:0000313" key="11">
    <source>
        <dbReference type="Proteomes" id="UP000265828"/>
    </source>
</evidence>
<evidence type="ECO:0000313" key="13">
    <source>
        <dbReference type="Proteomes" id="UP000283928"/>
    </source>
</evidence>
<dbReference type="PANTHER" id="PTHR43335">
    <property type="entry name" value="ABC TRANSPORTER, ATP-BINDING PROTEIN"/>
    <property type="match status" value="1"/>
</dbReference>
<evidence type="ECO:0000313" key="6">
    <source>
        <dbReference type="EMBL" id="CUN60537.1"/>
    </source>
</evidence>
<evidence type="ECO:0000256" key="2">
    <source>
        <dbReference type="ARBA" id="ARBA00022448"/>
    </source>
</evidence>
<reference evidence="6 10" key="1">
    <citation type="submission" date="2015-09" db="EMBL/GenBank/DDBJ databases">
        <authorList>
            <consortium name="Pathogen Informatics"/>
        </authorList>
    </citation>
    <scope>NUCLEOTIDE SEQUENCE [LARGE SCALE GENOMIC DNA]</scope>
    <source>
        <strain evidence="6 10">2789STDY5834861</strain>
    </source>
</reference>
<evidence type="ECO:0000259" key="5">
    <source>
        <dbReference type="PROSITE" id="PS50893"/>
    </source>
</evidence>
<dbReference type="SMART" id="SM00382">
    <property type="entry name" value="AAA"/>
    <property type="match status" value="1"/>
</dbReference>
<reference evidence="11 12" key="2">
    <citation type="submission" date="2018-08" db="EMBL/GenBank/DDBJ databases">
        <title>A genome reference for cultivated species of the human gut microbiota.</title>
        <authorList>
            <person name="Zou Y."/>
            <person name="Xue W."/>
            <person name="Luo G."/>
        </authorList>
    </citation>
    <scope>NUCLEOTIDE SEQUENCE [LARGE SCALE GENOMIC DNA]</scope>
    <source>
        <strain evidence="7 11">AF14-23</strain>
        <strain evidence="9 13">AM27-32LB</strain>
        <strain evidence="8 12">AM28-23</strain>
    </source>
</reference>
<dbReference type="RefSeq" id="WP_015533989.1">
    <property type="nucleotide sequence ID" value="NZ_CABJFK010000023.1"/>
</dbReference>
<accession>A0A173YBF2</accession>
<dbReference type="PROSITE" id="PS00211">
    <property type="entry name" value="ABC_TRANSPORTER_1"/>
    <property type="match status" value="1"/>
</dbReference>
<comment type="similarity">
    <text evidence="1">Belongs to the ABC transporter superfamily.</text>
</comment>
<keyword evidence="2" id="KW-0813">Transport</keyword>
<keyword evidence="6" id="KW-0378">Hydrolase</keyword>
<dbReference type="SUPFAM" id="SSF52540">
    <property type="entry name" value="P-loop containing nucleoside triphosphate hydrolases"/>
    <property type="match status" value="1"/>
</dbReference>
<evidence type="ECO:0000313" key="12">
    <source>
        <dbReference type="Proteomes" id="UP000283745"/>
    </source>
</evidence>
<sequence length="306" mass="33677">MNVTVFEAINITKKYRNTLALNQVSMSVMQGDIYGFIGENGAGKTTMIRLLTGLAEPTTGKIALFGESNKKLAKQRERIGCIIESPSLYLDMTAYENLEVQRLQRGIPGKGCIDNALALVGLKDTGKKKAKDFSLGMRQRLALAIALLGNPEFLVLDEPINGLDPTGIIELRNLLKRLNKERGITILISSHILTELHQLANRYGILHEGKLLQEITATELDKRCKKHLLLQVNDVAAASVLLESKLNTSNFSVMPDKSIHLYDYVENAGKVSALLSANNITIYQLAQSGDSLETYYTNLIGGCQND</sequence>
<dbReference type="PROSITE" id="PS50893">
    <property type="entry name" value="ABC_TRANSPORTER_2"/>
    <property type="match status" value="1"/>
</dbReference>